<evidence type="ECO:0000256" key="3">
    <source>
        <dbReference type="ARBA" id="ARBA00022801"/>
    </source>
</evidence>
<evidence type="ECO:0000259" key="14">
    <source>
        <dbReference type="PROSITE" id="PS51217"/>
    </source>
</evidence>
<dbReference type="Pfam" id="PF00580">
    <property type="entry name" value="UvrD-helicase"/>
    <property type="match status" value="1"/>
</dbReference>
<evidence type="ECO:0000256" key="7">
    <source>
        <dbReference type="ARBA" id="ARBA00023235"/>
    </source>
</evidence>
<feature type="region of interest" description="Disordered" evidence="12">
    <location>
        <begin position="650"/>
        <end position="678"/>
    </location>
</feature>
<dbReference type="PROSITE" id="PS51217">
    <property type="entry name" value="UVRD_HELICASE_CTER"/>
    <property type="match status" value="1"/>
</dbReference>
<evidence type="ECO:0000313" key="15">
    <source>
        <dbReference type="EMBL" id="MDT8900226.1"/>
    </source>
</evidence>
<accession>A0ABU3NTS4</accession>
<dbReference type="RefSeq" id="WP_413778782.1">
    <property type="nucleotide sequence ID" value="NZ_JAUOZS010000001.1"/>
</dbReference>
<reference evidence="15 16" key="1">
    <citation type="submission" date="2023-07" db="EMBL/GenBank/DDBJ databases">
        <title>The novel representative of Negativicutes class, Anaeroselena agilis gen. nov. sp. nov.</title>
        <authorList>
            <person name="Prokofeva M.I."/>
            <person name="Elcheninov A.G."/>
            <person name="Klyukina A."/>
            <person name="Kublanov I.V."/>
            <person name="Frolov E.N."/>
            <person name="Podosokorskaya O.A."/>
        </authorList>
    </citation>
    <scope>NUCLEOTIDE SEQUENCE [LARGE SCALE GENOMIC DNA]</scope>
    <source>
        <strain evidence="15 16">4137-cl</strain>
    </source>
</reference>
<evidence type="ECO:0000256" key="11">
    <source>
        <dbReference type="RuleBase" id="RU364053"/>
    </source>
</evidence>
<keyword evidence="3 10" id="KW-0378">Hydrolase</keyword>
<dbReference type="GO" id="GO:0016787">
    <property type="term" value="F:hydrolase activity"/>
    <property type="evidence" value="ECO:0007669"/>
    <property type="project" value="UniProtKB-KW"/>
</dbReference>
<dbReference type="InterPro" id="IPR000212">
    <property type="entry name" value="DNA_helicase_UvrD/REP"/>
</dbReference>
<dbReference type="Proteomes" id="UP001254848">
    <property type="component" value="Unassembled WGS sequence"/>
</dbReference>
<keyword evidence="6 11" id="KW-0238">DNA-binding</keyword>
<feature type="domain" description="UvrD-like helicase ATP-binding" evidence="13">
    <location>
        <begin position="6"/>
        <end position="285"/>
    </location>
</feature>
<evidence type="ECO:0000313" key="16">
    <source>
        <dbReference type="Proteomes" id="UP001254848"/>
    </source>
</evidence>
<comment type="catalytic activity">
    <reaction evidence="9 11">
        <text>ATP + H2O = ADP + phosphate + H(+)</text>
        <dbReference type="Rhea" id="RHEA:13065"/>
        <dbReference type="ChEBI" id="CHEBI:15377"/>
        <dbReference type="ChEBI" id="CHEBI:15378"/>
        <dbReference type="ChEBI" id="CHEBI:30616"/>
        <dbReference type="ChEBI" id="CHEBI:43474"/>
        <dbReference type="ChEBI" id="CHEBI:456216"/>
        <dbReference type="EC" id="5.6.2.4"/>
    </reaction>
</comment>
<dbReference type="Gene3D" id="1.10.10.160">
    <property type="match status" value="1"/>
</dbReference>
<feature type="binding site" evidence="10">
    <location>
        <begin position="27"/>
        <end position="34"/>
    </location>
    <ligand>
        <name>ATP</name>
        <dbReference type="ChEBI" id="CHEBI:30616"/>
    </ligand>
</feature>
<dbReference type="EMBL" id="JAUOZS010000001">
    <property type="protein sequence ID" value="MDT8900226.1"/>
    <property type="molecule type" value="Genomic_DNA"/>
</dbReference>
<dbReference type="InterPro" id="IPR013986">
    <property type="entry name" value="DExx_box_DNA_helicase_dom_sf"/>
</dbReference>
<evidence type="ECO:0000256" key="4">
    <source>
        <dbReference type="ARBA" id="ARBA00022806"/>
    </source>
</evidence>
<comment type="similarity">
    <text evidence="1 11">Belongs to the helicase family. UvrD subfamily.</text>
</comment>
<evidence type="ECO:0000256" key="5">
    <source>
        <dbReference type="ARBA" id="ARBA00022840"/>
    </source>
</evidence>
<evidence type="ECO:0000259" key="13">
    <source>
        <dbReference type="PROSITE" id="PS51198"/>
    </source>
</evidence>
<dbReference type="CDD" id="cd17932">
    <property type="entry name" value="DEXQc_UvrD"/>
    <property type="match status" value="1"/>
</dbReference>
<dbReference type="EC" id="5.6.2.4" evidence="11"/>
<evidence type="ECO:0000256" key="8">
    <source>
        <dbReference type="ARBA" id="ARBA00034617"/>
    </source>
</evidence>
<organism evidence="15 16">
    <name type="scientific">Anaeroselena agilis</name>
    <dbReference type="NCBI Taxonomy" id="3063788"/>
    <lineage>
        <taxon>Bacteria</taxon>
        <taxon>Bacillati</taxon>
        <taxon>Bacillota</taxon>
        <taxon>Negativicutes</taxon>
        <taxon>Acetonemataceae</taxon>
        <taxon>Anaeroselena</taxon>
    </lineage>
</organism>
<dbReference type="InterPro" id="IPR005751">
    <property type="entry name" value="ATP-dep_DNA_helicase_PcrA"/>
</dbReference>
<evidence type="ECO:0000256" key="12">
    <source>
        <dbReference type="SAM" id="MobiDB-lite"/>
    </source>
</evidence>
<keyword evidence="16" id="KW-1185">Reference proteome</keyword>
<evidence type="ECO:0000256" key="1">
    <source>
        <dbReference type="ARBA" id="ARBA00009922"/>
    </source>
</evidence>
<dbReference type="PANTHER" id="PTHR11070:SF2">
    <property type="entry name" value="ATP-DEPENDENT DNA HELICASE SRS2"/>
    <property type="match status" value="1"/>
</dbReference>
<feature type="domain" description="UvrD-like helicase C-terminal" evidence="14">
    <location>
        <begin position="286"/>
        <end position="561"/>
    </location>
</feature>
<name>A0ABU3NTS4_9FIRM</name>
<dbReference type="Pfam" id="PF13361">
    <property type="entry name" value="UvrD_C"/>
    <property type="match status" value="1"/>
</dbReference>
<evidence type="ECO:0000256" key="9">
    <source>
        <dbReference type="ARBA" id="ARBA00048988"/>
    </source>
</evidence>
<comment type="caution">
    <text evidence="15">The sequence shown here is derived from an EMBL/GenBank/DDBJ whole genome shotgun (WGS) entry which is preliminary data.</text>
</comment>
<keyword evidence="2 10" id="KW-0547">Nucleotide-binding</keyword>
<dbReference type="Gene3D" id="1.10.486.10">
    <property type="entry name" value="PCRA, domain 4"/>
    <property type="match status" value="1"/>
</dbReference>
<dbReference type="SUPFAM" id="SSF52540">
    <property type="entry name" value="P-loop containing nucleoside triphosphate hydrolases"/>
    <property type="match status" value="1"/>
</dbReference>
<dbReference type="CDD" id="cd18807">
    <property type="entry name" value="SF1_C_UvrD"/>
    <property type="match status" value="1"/>
</dbReference>
<dbReference type="InterPro" id="IPR014016">
    <property type="entry name" value="UvrD-like_ATP-bd"/>
</dbReference>
<dbReference type="Pfam" id="PF21196">
    <property type="entry name" value="PcrA_UvrD_tudor"/>
    <property type="match status" value="1"/>
</dbReference>
<gene>
    <name evidence="15" type="primary">pcrA</name>
    <name evidence="15" type="ORF">Q4T40_03105</name>
</gene>
<evidence type="ECO:0000256" key="6">
    <source>
        <dbReference type="ARBA" id="ARBA00023125"/>
    </source>
</evidence>
<sequence length="730" mass="81653">MPKILDKLNPAQLEAATHLNGPLLVIAGAGSGKTRVLTARIAHLLEQGVPPYAILAITFTNKAAAEMKERVYRMVGPQAKDIWLSTFHAFCAKFLRIEAERLPGLTKSFVIYDAGDSLALVKGCLKELNLDDKHFPPAGVQAAISNAKNSLLDPGAFAREADNFHQHKVAEVYDLYQRKLRHHNAVDFDDLLFLSARLLATDQEVLAKYQDKFRYILIDEYQDTNRAQYMLARHLAAKHRNIFVVGDVDQSIYAWRGADIRNILDFEADYPEARVIKLEQNYRSTQTILDAANTVIENNRDRKPKTLWTDNPAGERLTHYLAVDERDEARFVCDNVIKQNTVYRVPYRDMAVLYRTNAQSRVIEEAFMRAGVPYTIVGGLKFYDRKEIKDILAYLRVIFNPADAVGLQRIINVPRRGIGDTTVGRLSDYAAERGVTLFDAVSGADAVPGLTSRARNQLDGLAALIFGFTAKAPALPVYKLIETVMNDSGYLAELENEQTPQAEARIENLRELLSVAKEFAAGEIEDTLENFLSHVALVSDVDAADTDGDKVTLMTLHSAKGLEFPVVFLAGLEEGIFPHSRTLMNDDEVEEERRLCYVGITRAQRKLFITNAKMRTIYGNTVMYPSSRFLQEIPEALVEKHNVKRDRYSQALTPAPTPSPLRTPVAPTLKTDRPAGNWRAGDKVEHAKWGVGTIVEVRGEGDGQEVKVAFPGMGIRQLMAKFAPLKKVQE</sequence>
<keyword evidence="4 10" id="KW-0347">Helicase</keyword>
<comment type="catalytic activity">
    <reaction evidence="8">
        <text>Couples ATP hydrolysis with the unwinding of duplex DNA by translocating in the 3'-5' direction.</text>
        <dbReference type="EC" id="5.6.2.4"/>
    </reaction>
</comment>
<dbReference type="InterPro" id="IPR014017">
    <property type="entry name" value="DNA_helicase_UvrD-like_C"/>
</dbReference>
<proteinExistence type="inferred from homology"/>
<evidence type="ECO:0000256" key="10">
    <source>
        <dbReference type="PROSITE-ProRule" id="PRU00560"/>
    </source>
</evidence>
<protein>
    <recommendedName>
        <fullName evidence="11">ATP-dependent DNA helicase</fullName>
        <ecNumber evidence="11">5.6.2.4</ecNumber>
    </recommendedName>
</protein>
<keyword evidence="5 10" id="KW-0067">ATP-binding</keyword>
<dbReference type="InterPro" id="IPR027417">
    <property type="entry name" value="P-loop_NTPase"/>
</dbReference>
<dbReference type="Gene3D" id="3.40.50.300">
    <property type="entry name" value="P-loop containing nucleotide triphosphate hydrolases"/>
    <property type="match status" value="2"/>
</dbReference>
<dbReference type="GO" id="GO:0003678">
    <property type="term" value="F:DNA helicase activity"/>
    <property type="evidence" value="ECO:0007669"/>
    <property type="project" value="UniProtKB-EC"/>
</dbReference>
<keyword evidence="7" id="KW-0413">Isomerase</keyword>
<evidence type="ECO:0000256" key="2">
    <source>
        <dbReference type="ARBA" id="ARBA00022741"/>
    </source>
</evidence>
<dbReference type="NCBIfam" id="TIGR01073">
    <property type="entry name" value="pcrA"/>
    <property type="match status" value="1"/>
</dbReference>
<dbReference type="PROSITE" id="PS51198">
    <property type="entry name" value="UVRD_HELICASE_ATP_BIND"/>
    <property type="match status" value="1"/>
</dbReference>
<dbReference type="PANTHER" id="PTHR11070">
    <property type="entry name" value="UVRD / RECB / PCRA DNA HELICASE FAMILY MEMBER"/>
    <property type="match status" value="1"/>
</dbReference>